<dbReference type="AlphaFoldDB" id="A0A2T2NDM5"/>
<feature type="compositionally biased region" description="Basic and acidic residues" evidence="1">
    <location>
        <begin position="1"/>
        <end position="13"/>
    </location>
</feature>
<proteinExistence type="predicted"/>
<feature type="region of interest" description="Disordered" evidence="1">
    <location>
        <begin position="162"/>
        <end position="227"/>
    </location>
</feature>
<gene>
    <name evidence="2" type="ORF">BS50DRAFT_647139</name>
</gene>
<keyword evidence="3" id="KW-1185">Reference proteome</keyword>
<feature type="compositionally biased region" description="Polar residues" evidence="1">
    <location>
        <begin position="186"/>
        <end position="204"/>
    </location>
</feature>
<dbReference type="EMBL" id="KZ678139">
    <property type="protein sequence ID" value="PSN63541.1"/>
    <property type="molecule type" value="Genomic_DNA"/>
</dbReference>
<sequence>MEASRQESRRNSEHGYLPQDTFSVTLNQPESSGLSSLSIPSLDVLQSASAQPYKEAVYLYPHKPHAELTEDEALLHIAEYAGHLPGSFIDVRRALRRNPKEEWACLLQERIYSGGNLQTILKKLREDGDLGEGRRSASKKFIETGSYYFLRNPDVTSALGQNDRHQAVPTTEKIVSSRVKPGPKTNPVTALASTSRKTSRNSRVTPPLVPNTPILENHSHEVEASSDQAPDAAENIFTQPGAYQIPVLPGNGKAPAPGAYIVKTGRSFNAWKVKFGDGRESEWREPMPANARQMNHESCYRTYGLRPLSTLQKEWAIIDENMRALDVKKPGRATKKQKTV</sequence>
<protein>
    <submittedName>
        <fullName evidence="2">Uncharacterized protein</fullName>
    </submittedName>
</protein>
<evidence type="ECO:0000256" key="1">
    <source>
        <dbReference type="SAM" id="MobiDB-lite"/>
    </source>
</evidence>
<evidence type="ECO:0000313" key="3">
    <source>
        <dbReference type="Proteomes" id="UP000240883"/>
    </source>
</evidence>
<organism evidence="2 3">
    <name type="scientific">Corynespora cassiicola Philippines</name>
    <dbReference type="NCBI Taxonomy" id="1448308"/>
    <lineage>
        <taxon>Eukaryota</taxon>
        <taxon>Fungi</taxon>
        <taxon>Dikarya</taxon>
        <taxon>Ascomycota</taxon>
        <taxon>Pezizomycotina</taxon>
        <taxon>Dothideomycetes</taxon>
        <taxon>Pleosporomycetidae</taxon>
        <taxon>Pleosporales</taxon>
        <taxon>Corynesporascaceae</taxon>
        <taxon>Corynespora</taxon>
    </lineage>
</organism>
<name>A0A2T2NDM5_CORCC</name>
<reference evidence="2 3" key="1">
    <citation type="journal article" date="2018" name="Front. Microbiol.">
        <title>Genome-Wide Analysis of Corynespora cassiicola Leaf Fall Disease Putative Effectors.</title>
        <authorList>
            <person name="Lopez D."/>
            <person name="Ribeiro S."/>
            <person name="Label P."/>
            <person name="Fumanal B."/>
            <person name="Venisse J.S."/>
            <person name="Kohler A."/>
            <person name="de Oliveira R.R."/>
            <person name="Labutti K."/>
            <person name="Lipzen A."/>
            <person name="Lail K."/>
            <person name="Bauer D."/>
            <person name="Ohm R.A."/>
            <person name="Barry K.W."/>
            <person name="Spatafora J."/>
            <person name="Grigoriev I.V."/>
            <person name="Martin F.M."/>
            <person name="Pujade-Renaud V."/>
        </authorList>
    </citation>
    <scope>NUCLEOTIDE SEQUENCE [LARGE SCALE GENOMIC DNA]</scope>
    <source>
        <strain evidence="2 3">Philippines</strain>
    </source>
</reference>
<feature type="region of interest" description="Disordered" evidence="1">
    <location>
        <begin position="1"/>
        <end position="28"/>
    </location>
</feature>
<accession>A0A2T2NDM5</accession>
<evidence type="ECO:0000313" key="2">
    <source>
        <dbReference type="EMBL" id="PSN63541.1"/>
    </source>
</evidence>
<dbReference type="Proteomes" id="UP000240883">
    <property type="component" value="Unassembled WGS sequence"/>
</dbReference>